<evidence type="ECO:0000256" key="1">
    <source>
        <dbReference type="ARBA" id="ARBA00022741"/>
    </source>
</evidence>
<evidence type="ECO:0000313" key="6">
    <source>
        <dbReference type="EMBL" id="KAL0820272.1"/>
    </source>
</evidence>
<proteinExistence type="predicted"/>
<accession>A0ABD0SKJ9</accession>
<protein>
    <recommendedName>
        <fullName evidence="5">Guanylate cyclase domain-containing protein</fullName>
    </recommendedName>
</protein>
<feature type="domain" description="Guanylate cyclase" evidence="5">
    <location>
        <begin position="122"/>
        <end position="263"/>
    </location>
</feature>
<dbReference type="CDD" id="cd07302">
    <property type="entry name" value="CHD"/>
    <property type="match status" value="1"/>
</dbReference>
<dbReference type="FunFam" id="3.30.70.1230:FF:000017">
    <property type="entry name" value="Adenylate cyclase type 10"/>
    <property type="match status" value="1"/>
</dbReference>
<keyword evidence="3" id="KW-0456">Lyase</keyword>
<comment type="caution">
    <text evidence="6">The sequence shown here is derived from an EMBL/GenBank/DDBJ whole genome shotgun (WGS) entry which is preliminary data.</text>
</comment>
<dbReference type="PANTHER" id="PTHR16305">
    <property type="entry name" value="TESTICULAR SOLUBLE ADENYLYL CYCLASE"/>
    <property type="match status" value="1"/>
</dbReference>
<dbReference type="InterPro" id="IPR027417">
    <property type="entry name" value="P-loop_NTPase"/>
</dbReference>
<dbReference type="PROSITE" id="PS50125">
    <property type="entry name" value="GUANYLATE_CYCLASE_2"/>
    <property type="match status" value="2"/>
</dbReference>
<dbReference type="InterPro" id="IPR029787">
    <property type="entry name" value="Nucleotide_cyclase"/>
</dbReference>
<name>A0ABD0SKJ9_LOXSC</name>
<dbReference type="GO" id="GO:0016829">
    <property type="term" value="F:lyase activity"/>
    <property type="evidence" value="ECO:0007669"/>
    <property type="project" value="UniProtKB-KW"/>
</dbReference>
<dbReference type="SUPFAM" id="SSF55073">
    <property type="entry name" value="Nucleotide cyclase"/>
    <property type="match status" value="2"/>
</dbReference>
<dbReference type="Gene3D" id="3.30.70.1230">
    <property type="entry name" value="Nucleotide cyclase"/>
    <property type="match status" value="2"/>
</dbReference>
<evidence type="ECO:0000256" key="4">
    <source>
        <dbReference type="SAM" id="MobiDB-lite"/>
    </source>
</evidence>
<sequence length="1741" mass="198706">MAEPEVPELTLTSCMPCRLHNHKSITLNLGAKASLDSCDDYLLAMKRVQQQFQSKHTVHVEIMSPRDRHRQTVSQSQGMTDGVTGNWSSVQQATRISTVASLVPDEIIYKHSDLSVRTYETALMFIDVSGYTELCESYTKPGRGGPSRLTEITLLVGSYIGAMVQEILMHNGDVLKFSGDAFLSMWKKTPSLSMQDVVHTAIDCGLIIQKNYGTFVTDVGVVLKVKVAISAGLSHFSIIGGGNTSQSHYVIVGPPVWDVKMAEYMSTAGDVLTSASAWIYVNEAEYCTQPCGDGRHTKVIGVGATWKRVESVPPTIGENQRVRPAVVSALRSSWWPALRRFMVTPVLRAVDNDEPMDFLTEIRRVVVVFLNIITKTVTEDVLIELVDAAYKKVCSVTSASGGLVNKVSMFDKDMMFLVVFGLRGLKQEDEAQMALQCAHQLKETLVEDNIISISIGVTSGTTYCGVVGHNLRREYTVIGPAVNKAARLMMAFPMRVTCDKETFLRSKLDQEHFRMMEPKVLKGIAKPGPIYEFNKIGWSERPGQCRHPILGRSDELRKYTLTLQIALNEHDKTFTRYKDHKFGFAIIGPTFVGKTRFMEECINITPSDVQTDMFMLSEKDEGQFYVFRKIMARAFIATDGYGRSDRERVEKIIRYSIDVCSLTPVQLYALNTIFDIRFPLPENFVYTGDILNNFSVKNLLQEIFKTNFSRLWVVALKEAQYMDDQSWRMMLILLEIKVIFLLMTLTDTEKLSPVAGKCLENYMIVKQHLTGIDRWYHAALACQLLDVQAIPADLEKVVESASGGMPGWIQNFVISLVQRGVLSVVTVSRSEAIESGAVIPSPALLQRPGQDLNSSLDPSGKRQSHQSTYSAMITASMASVHMLSKQDSQFRVTARDAVQMAVLCEGYSFDDMTADMTMDAVILKTYDSLTPFEKMILKCGSVLGDVFSRRMLLHLLQSDSPRKVAQAVEKLFLIRVLECEGGDFTRDTSLVLVHPAPALPEVTPPFCACLGIRQAPNCRDLPLYAFCGYMKFRHSLFRTTTYELLTENQKTEMHARALLFLERYTRRCMSCGMGCFTKLLGKRNDDGLIPESEDVKRTKQQIRDLSAETRMAGEEEHTYSHYEQHGVPELAAMTEGTSIYTNLSSYDLYDAEARRNYNVSLLRSAKDKHRVRSFSSLVIAACECLSILTSVYSQMIDHCRGAGEYEKLYEAFMEYADVSIINLNIPQAVRLLFEVEVFVKSDKIRHKKCKSGWMKDFRLANVYTLRGVCMLESGDLNEAKKQLLHAMKLYYDPFPTSKHAVRLRNMTASMKQLMELYVVPHLYVGIDRGIVGYFYEDISRTLSLLYRLFSETKELGNASLAAKLSLSYALRTNSNFRVLCIAYGNMITTYRQNHRFSLCVKLEKRVSELCHRKSGQLDVFEVHAVCYLYTSIFLFYVEHGKKEESLDFGLSVMHMMSSLTDLTTRQMLILWMLKLLLSDLRIHDMVSIMREFFYMNDHYDLSSETWYYYYSMVIMLDTGYCVESYFTCERFYIKKGDAILRSKTPEAAWNFFVCMWLVTTRIGAWERAIMWEEKIRQILSMKFEKHEFNIMILVRLVEGLLITLVKEMDNRNIKKIFLLDKAVKGIFRDMHATCRHTPMYLPRYYLLYAYFHYVKGNKVQGYNLLNQAMELSKQLPHGTLLIWTEHTRNHWRGTLNPRYEDYWADHIEPDNLLDYRDFDGQKSTIVPYTLPLPRDLEDTTP</sequence>
<evidence type="ECO:0000313" key="7">
    <source>
        <dbReference type="Proteomes" id="UP001549921"/>
    </source>
</evidence>
<feature type="domain" description="Guanylate cyclase" evidence="5">
    <location>
        <begin position="416"/>
        <end position="489"/>
    </location>
</feature>
<organism evidence="6 7">
    <name type="scientific">Loxostege sticticalis</name>
    <name type="common">Beet webworm moth</name>
    <dbReference type="NCBI Taxonomy" id="481309"/>
    <lineage>
        <taxon>Eukaryota</taxon>
        <taxon>Metazoa</taxon>
        <taxon>Ecdysozoa</taxon>
        <taxon>Arthropoda</taxon>
        <taxon>Hexapoda</taxon>
        <taxon>Insecta</taxon>
        <taxon>Pterygota</taxon>
        <taxon>Neoptera</taxon>
        <taxon>Endopterygota</taxon>
        <taxon>Lepidoptera</taxon>
        <taxon>Glossata</taxon>
        <taxon>Ditrysia</taxon>
        <taxon>Pyraloidea</taxon>
        <taxon>Crambidae</taxon>
        <taxon>Pyraustinae</taxon>
        <taxon>Loxostege</taxon>
    </lineage>
</organism>
<dbReference type="Pfam" id="PF00211">
    <property type="entry name" value="Guanylate_cyc"/>
    <property type="match status" value="1"/>
</dbReference>
<dbReference type="PANTHER" id="PTHR16305:SF28">
    <property type="entry name" value="GUANYLATE CYCLASE DOMAIN-CONTAINING PROTEIN"/>
    <property type="match status" value="1"/>
</dbReference>
<dbReference type="GO" id="GO:0005524">
    <property type="term" value="F:ATP binding"/>
    <property type="evidence" value="ECO:0007669"/>
    <property type="project" value="UniProtKB-KW"/>
</dbReference>
<dbReference type="EMBL" id="JBEDNZ010000019">
    <property type="protein sequence ID" value="KAL0820272.1"/>
    <property type="molecule type" value="Genomic_DNA"/>
</dbReference>
<feature type="region of interest" description="Disordered" evidence="4">
    <location>
        <begin position="844"/>
        <end position="864"/>
    </location>
</feature>
<keyword evidence="2" id="KW-0067">ATP-binding</keyword>
<dbReference type="Proteomes" id="UP001549921">
    <property type="component" value="Unassembled WGS sequence"/>
</dbReference>
<dbReference type="SUPFAM" id="SSF52540">
    <property type="entry name" value="P-loop containing nucleoside triphosphate hydrolases"/>
    <property type="match status" value="1"/>
</dbReference>
<keyword evidence="1" id="KW-0547">Nucleotide-binding</keyword>
<gene>
    <name evidence="6" type="ORF">ABMA28_006187</name>
</gene>
<evidence type="ECO:0000256" key="2">
    <source>
        <dbReference type="ARBA" id="ARBA00022840"/>
    </source>
</evidence>
<evidence type="ECO:0000256" key="3">
    <source>
        <dbReference type="ARBA" id="ARBA00023239"/>
    </source>
</evidence>
<reference evidence="6 7" key="1">
    <citation type="submission" date="2024-06" db="EMBL/GenBank/DDBJ databases">
        <title>A chromosome-level genome assembly of beet webworm, Loxostege sticticalis.</title>
        <authorList>
            <person name="Zhang Y."/>
        </authorList>
    </citation>
    <scope>NUCLEOTIDE SEQUENCE [LARGE SCALE GENOMIC DNA]</scope>
    <source>
        <strain evidence="6">AQ028</strain>
        <tissue evidence="6">Male pupae</tissue>
    </source>
</reference>
<dbReference type="InterPro" id="IPR001054">
    <property type="entry name" value="A/G_cyclase"/>
</dbReference>
<evidence type="ECO:0000259" key="5">
    <source>
        <dbReference type="PROSITE" id="PS50125"/>
    </source>
</evidence>